<dbReference type="EMBL" id="JAVREH010000016">
    <property type="protein sequence ID" value="MDT0262338.1"/>
    <property type="molecule type" value="Genomic_DNA"/>
</dbReference>
<proteinExistence type="predicted"/>
<evidence type="ECO:0000313" key="1">
    <source>
        <dbReference type="EMBL" id="MDT0262338.1"/>
    </source>
</evidence>
<reference evidence="2" key="1">
    <citation type="submission" date="2023-07" db="EMBL/GenBank/DDBJ databases">
        <title>30 novel species of actinomycetes from the DSMZ collection.</title>
        <authorList>
            <person name="Nouioui I."/>
        </authorList>
    </citation>
    <scope>NUCLEOTIDE SEQUENCE [LARGE SCALE GENOMIC DNA]</scope>
    <source>
        <strain evidence="2">DSM 44399</strain>
    </source>
</reference>
<sequence length="315" mass="32161">MKLCEIGVTGQKIDVFNGGDVPPDGRLLSVAELQQAYRGLLQNLRARPAGSASAEPVPIAPVGGGAVATINLEETAIGSAEASADIDADWITIMAAHAGAGASTVALAVADAAAAAGAVHLVETAHPARSGLVAASRSELGMDSSGAWRRGLRGNVTIDRRAGDRTPDGWPADRAAAVATVVDLGLPSVDNLARLVTSAARCVVVCRANVPGVRLVEQTLDALEEVPVAVAVLGAKRWPGEVTASLGPRLRRLRAAGHVVTVPLDRRIEVTGPTHSPLPKAVFMAGRSLLGLIDAARSGEVTTTVHAPGTKGTTR</sequence>
<keyword evidence="2" id="KW-1185">Reference proteome</keyword>
<dbReference type="RefSeq" id="WP_311423488.1">
    <property type="nucleotide sequence ID" value="NZ_JAVREH010000016.1"/>
</dbReference>
<dbReference type="Proteomes" id="UP001183176">
    <property type="component" value="Unassembled WGS sequence"/>
</dbReference>
<evidence type="ECO:0000313" key="2">
    <source>
        <dbReference type="Proteomes" id="UP001183176"/>
    </source>
</evidence>
<comment type="caution">
    <text evidence="1">The sequence shown here is derived from an EMBL/GenBank/DDBJ whole genome shotgun (WGS) entry which is preliminary data.</text>
</comment>
<protein>
    <submittedName>
        <fullName evidence="1">Uncharacterized protein</fullName>
    </submittedName>
</protein>
<name>A0ABU2JBH4_9ACTN</name>
<gene>
    <name evidence="1" type="ORF">RM423_13155</name>
</gene>
<accession>A0ABU2JBH4</accession>
<organism evidence="1 2">
    <name type="scientific">Jatrophihabitans lederbergiae</name>
    <dbReference type="NCBI Taxonomy" id="3075547"/>
    <lineage>
        <taxon>Bacteria</taxon>
        <taxon>Bacillati</taxon>
        <taxon>Actinomycetota</taxon>
        <taxon>Actinomycetes</taxon>
        <taxon>Jatrophihabitantales</taxon>
        <taxon>Jatrophihabitantaceae</taxon>
        <taxon>Jatrophihabitans</taxon>
    </lineage>
</organism>